<evidence type="ECO:0000256" key="1">
    <source>
        <dbReference type="SAM" id="SignalP"/>
    </source>
</evidence>
<evidence type="ECO:0000313" key="3">
    <source>
        <dbReference type="Proteomes" id="UP001164965"/>
    </source>
</evidence>
<organism evidence="2 3">
    <name type="scientific">Rhodococcus antarcticus</name>
    <dbReference type="NCBI Taxonomy" id="2987751"/>
    <lineage>
        <taxon>Bacteria</taxon>
        <taxon>Bacillati</taxon>
        <taxon>Actinomycetota</taxon>
        <taxon>Actinomycetes</taxon>
        <taxon>Mycobacteriales</taxon>
        <taxon>Nocardiaceae</taxon>
        <taxon>Rhodococcus</taxon>
    </lineage>
</organism>
<dbReference type="RefSeq" id="WP_265384309.1">
    <property type="nucleotide sequence ID" value="NZ_CP110615.1"/>
</dbReference>
<feature type="chain" id="PRO_5046643868" evidence="1">
    <location>
        <begin position="23"/>
        <end position="265"/>
    </location>
</feature>
<proteinExistence type="predicted"/>
<keyword evidence="1" id="KW-0732">Signal</keyword>
<keyword evidence="3" id="KW-1185">Reference proteome</keyword>
<accession>A0ABY6P3H5</accession>
<dbReference type="EMBL" id="CP110615">
    <property type="protein sequence ID" value="UZJ26205.1"/>
    <property type="molecule type" value="Genomic_DNA"/>
</dbReference>
<gene>
    <name evidence="2" type="ORF">RHODO2019_07295</name>
</gene>
<reference evidence="2" key="1">
    <citation type="submission" date="2022-10" db="EMBL/GenBank/DDBJ databases">
        <title>Rhodococcus sp.75.</title>
        <authorList>
            <person name="Sun M."/>
        </authorList>
    </citation>
    <scope>NUCLEOTIDE SEQUENCE</scope>
    <source>
        <strain evidence="2">75</strain>
    </source>
</reference>
<name>A0ABY6P3H5_9NOCA</name>
<evidence type="ECO:0000313" key="2">
    <source>
        <dbReference type="EMBL" id="UZJ26205.1"/>
    </source>
</evidence>
<sequence length="265" mass="26839">MPNASATLAVWASAWLAGAAAADDVLDALTAWAPLHRVHAADRVAAGSTGLPGPDDGTVGPATLFAPLRAAGDTDVRLVLPAAGDVRGLPAGTAFAGAALAAGEGVLVPGARMGLVPVPEGREALRWRVFAVPAVIRPADHTGLGEAEHGLREAVRDSARALLELDVASGDRHVRGRIAATLRARPRLDWPTGTPGRALRVLDSADEVAAILAAAGQDAPGGARSAPTAAARDDLLRPLWTAVRTARTAAVAETVRVLTAGRAAS</sequence>
<dbReference type="Proteomes" id="UP001164965">
    <property type="component" value="Chromosome"/>
</dbReference>
<feature type="signal peptide" evidence="1">
    <location>
        <begin position="1"/>
        <end position="22"/>
    </location>
</feature>
<protein>
    <submittedName>
        <fullName evidence="2">Uncharacterized protein</fullName>
    </submittedName>
</protein>